<dbReference type="STRING" id="983966.A0A0H5C8A8"/>
<reference evidence="3 5" key="3">
    <citation type="journal article" date="2016" name="Proc. Natl. Acad. Sci. U.S.A.">
        <title>Comparative genomics of biotechnologically important yeasts.</title>
        <authorList>
            <person name="Riley R."/>
            <person name="Haridas S."/>
            <person name="Wolfe K.H."/>
            <person name="Lopes M.R."/>
            <person name="Hittinger C.T."/>
            <person name="Goeker M."/>
            <person name="Salamov A.A."/>
            <person name="Wisecaver J.H."/>
            <person name="Long T.M."/>
            <person name="Calvey C.H."/>
            <person name="Aerts A.L."/>
            <person name="Barry K.W."/>
            <person name="Choi C."/>
            <person name="Clum A."/>
            <person name="Coughlan A.Y."/>
            <person name="Deshpande S."/>
            <person name="Douglass A.P."/>
            <person name="Hanson S.J."/>
            <person name="Klenk H.-P."/>
            <person name="LaButti K.M."/>
            <person name="Lapidus A."/>
            <person name="Lindquist E.A."/>
            <person name="Lipzen A.M."/>
            <person name="Meier-Kolthoff J.P."/>
            <person name="Ohm R.A."/>
            <person name="Otillar R.P."/>
            <person name="Pangilinan J.L."/>
            <person name="Peng Y."/>
            <person name="Rokas A."/>
            <person name="Rosa C.A."/>
            <person name="Scheuner C."/>
            <person name="Sibirny A.A."/>
            <person name="Slot J.C."/>
            <person name="Stielow J.B."/>
            <person name="Sun H."/>
            <person name="Kurtzman C.P."/>
            <person name="Blackwell M."/>
            <person name="Grigoriev I.V."/>
            <person name="Jeffries T.W."/>
        </authorList>
    </citation>
    <scope>NUCLEOTIDE SEQUENCE [LARGE SCALE GENOMIC DNA]</scope>
    <source>
        <strain evidence="5">ATCC 18201 / CBS 1600 / BCRC 20928 / JCM 3617 / NBRC 0987 / NRRL Y-1542</strain>
        <strain evidence="3">NRRL Y-1542</strain>
    </source>
</reference>
<dbReference type="OrthoDB" id="4067208at2759"/>
<evidence type="ECO:0000313" key="5">
    <source>
        <dbReference type="Proteomes" id="UP000094389"/>
    </source>
</evidence>
<dbReference type="AlphaFoldDB" id="A0A0H5C8A8"/>
<dbReference type="InterPro" id="IPR000626">
    <property type="entry name" value="Ubiquitin-like_dom"/>
</dbReference>
<dbReference type="EMBL" id="KV453931">
    <property type="protein sequence ID" value="ODV73285.1"/>
    <property type="molecule type" value="Genomic_DNA"/>
</dbReference>
<evidence type="ECO:0000259" key="1">
    <source>
        <dbReference type="PROSITE" id="PS50053"/>
    </source>
</evidence>
<accession>A0A0H5C8A8</accession>
<evidence type="ECO:0000313" key="2">
    <source>
        <dbReference type="EMBL" id="CEP24491.1"/>
    </source>
</evidence>
<dbReference type="InterPro" id="IPR029071">
    <property type="entry name" value="Ubiquitin-like_domsf"/>
</dbReference>
<proteinExistence type="predicted"/>
<dbReference type="InterPro" id="IPR031765">
    <property type="entry name" value="Mdy2_get4-bd"/>
</dbReference>
<dbReference type="InterPro" id="IPR040474">
    <property type="entry name" value="MDY2_C"/>
</dbReference>
<gene>
    <name evidence="2" type="ORF">BN1211_5318</name>
    <name evidence="3" type="ORF">CYBJADRAFT_162670</name>
</gene>
<dbReference type="Proteomes" id="UP000038830">
    <property type="component" value="Unassembled WGS sequence"/>
</dbReference>
<protein>
    <recommendedName>
        <fullName evidence="1">Ubiquitin-like domain-containing protein</fullName>
    </recommendedName>
</protein>
<sequence length="203" mass="22165">MATVTVSTSSEKEFASSYLTLLSLGETKFPSDYKKDLKDVRGLGVKLPNLPIAKKSDSSKHSAISNATLHDCVFKSIKEPKFNVTLQVKSTDTIYQVKTDLCKSVQADVGSLEPSQIKLLLKGKVIHDSSLISDIAQDDNSEVKFTAIVGTPSTTPAQVSTPEPEESTEVAIPWNEIEQLLKSKGIDSKAIIQRLQDGWELTK</sequence>
<reference evidence="4" key="2">
    <citation type="journal article" date="2015" name="J. Biotechnol.">
        <title>The structure of the Cyberlindnera jadinii genome and its relation to Candida utilis analyzed by the occurrence of single nucleotide polymorphisms.</title>
        <authorList>
            <person name="Rupp O."/>
            <person name="Brinkrolf K."/>
            <person name="Buerth C."/>
            <person name="Kunigo M."/>
            <person name="Schneider J."/>
            <person name="Jaenicke S."/>
            <person name="Goesmann A."/>
            <person name="Puehler A."/>
            <person name="Jaeger K.-E."/>
            <person name="Ernst J.F."/>
        </authorList>
    </citation>
    <scope>NUCLEOTIDE SEQUENCE [LARGE SCALE GENOMIC DNA]</scope>
    <source>
        <strain evidence="4">ATCC 18201 / CBS 1600 / BCRC 20928 / JCM 3617 / NBRC 0987 / NRRL Y-1542</strain>
    </source>
</reference>
<evidence type="ECO:0000313" key="3">
    <source>
        <dbReference type="EMBL" id="ODV73285.1"/>
    </source>
</evidence>
<dbReference type="Proteomes" id="UP000094389">
    <property type="component" value="Unassembled WGS sequence"/>
</dbReference>
<dbReference type="Pfam" id="PF16843">
    <property type="entry name" value="Get5_bdg"/>
    <property type="match status" value="1"/>
</dbReference>
<accession>A0A1E4S1A7</accession>
<dbReference type="OMA" id="NCMVSAP"/>
<evidence type="ECO:0000313" key="4">
    <source>
        <dbReference type="Proteomes" id="UP000038830"/>
    </source>
</evidence>
<dbReference type="SUPFAM" id="SSF54236">
    <property type="entry name" value="Ubiquitin-like"/>
    <property type="match status" value="1"/>
</dbReference>
<dbReference type="Pfam" id="PF00240">
    <property type="entry name" value="ubiquitin"/>
    <property type="match status" value="1"/>
</dbReference>
<feature type="domain" description="Ubiquitin-like" evidence="1">
    <location>
        <begin position="74"/>
        <end position="143"/>
    </location>
</feature>
<dbReference type="Pfam" id="PF18514">
    <property type="entry name" value="MDY2_C"/>
    <property type="match status" value="1"/>
</dbReference>
<organism evidence="2 4">
    <name type="scientific">Cyberlindnera jadinii (strain ATCC 18201 / CBS 1600 / BCRC 20928 / JCM 3617 / NBRC 0987 / NRRL Y-1542)</name>
    <name type="common">Torula yeast</name>
    <name type="synonym">Candida utilis</name>
    <dbReference type="NCBI Taxonomy" id="983966"/>
    <lineage>
        <taxon>Eukaryota</taxon>
        <taxon>Fungi</taxon>
        <taxon>Dikarya</taxon>
        <taxon>Ascomycota</taxon>
        <taxon>Saccharomycotina</taxon>
        <taxon>Saccharomycetes</taxon>
        <taxon>Phaffomycetales</taxon>
        <taxon>Phaffomycetaceae</taxon>
        <taxon>Cyberlindnera</taxon>
    </lineage>
</organism>
<dbReference type="Gene3D" id="3.10.20.90">
    <property type="entry name" value="Phosphatidylinositol 3-kinase Catalytic Subunit, Chain A, domain 1"/>
    <property type="match status" value="1"/>
</dbReference>
<reference evidence="2" key="1">
    <citation type="submission" date="2014-12" db="EMBL/GenBank/DDBJ databases">
        <authorList>
            <person name="Jaenicke S."/>
        </authorList>
    </citation>
    <scope>NUCLEOTIDE SEQUENCE [LARGE SCALE GENOMIC DNA]</scope>
    <source>
        <strain evidence="2">CBS1600</strain>
    </source>
</reference>
<dbReference type="EMBL" id="CDQK01000006">
    <property type="protein sequence ID" value="CEP24491.1"/>
    <property type="molecule type" value="Genomic_DNA"/>
</dbReference>
<dbReference type="Gene3D" id="1.10.286.70">
    <property type="entry name" value="Get5 dimerization domain"/>
    <property type="match status" value="1"/>
</dbReference>
<dbReference type="PROSITE" id="PS50053">
    <property type="entry name" value="UBIQUITIN_2"/>
    <property type="match status" value="1"/>
</dbReference>
<keyword evidence="5" id="KW-1185">Reference proteome</keyword>
<name>A0A0H5C8A8_CYBJN</name>